<gene>
    <name evidence="1" type="ORF">ACFFIA_17060</name>
</gene>
<dbReference type="GO" id="GO:0016491">
    <property type="term" value="F:oxidoreductase activity"/>
    <property type="evidence" value="ECO:0007669"/>
    <property type="project" value="UniProtKB-KW"/>
</dbReference>
<name>A0ABV6M3U9_9ACTN</name>
<accession>A0ABV6M3U9</accession>
<protein>
    <submittedName>
        <fullName evidence="1">FAD-dependent oxidoreductase</fullName>
        <ecNumber evidence="1">1.-.-.-</ecNumber>
    </submittedName>
</protein>
<dbReference type="EMBL" id="JBHLUH010000031">
    <property type="protein sequence ID" value="MFC0529365.1"/>
    <property type="molecule type" value="Genomic_DNA"/>
</dbReference>
<dbReference type="RefSeq" id="WP_377252042.1">
    <property type="nucleotide sequence ID" value="NZ_JBHLUH010000031.1"/>
</dbReference>
<reference evidence="1 2" key="1">
    <citation type="submission" date="2024-09" db="EMBL/GenBank/DDBJ databases">
        <authorList>
            <person name="Sun Q."/>
            <person name="Mori K."/>
        </authorList>
    </citation>
    <scope>NUCLEOTIDE SEQUENCE [LARGE SCALE GENOMIC DNA]</scope>
    <source>
        <strain evidence="1 2">TBRC 3947</strain>
    </source>
</reference>
<dbReference type="Gene3D" id="3.50.50.60">
    <property type="entry name" value="FAD/NAD(P)-binding domain"/>
    <property type="match status" value="1"/>
</dbReference>
<proteinExistence type="predicted"/>
<organism evidence="1 2">
    <name type="scientific">Phytohabitans kaempferiae</name>
    <dbReference type="NCBI Taxonomy" id="1620943"/>
    <lineage>
        <taxon>Bacteria</taxon>
        <taxon>Bacillati</taxon>
        <taxon>Actinomycetota</taxon>
        <taxon>Actinomycetes</taxon>
        <taxon>Micromonosporales</taxon>
        <taxon>Micromonosporaceae</taxon>
    </lineage>
</organism>
<dbReference type="Proteomes" id="UP001589867">
    <property type="component" value="Unassembled WGS sequence"/>
</dbReference>
<dbReference type="InterPro" id="IPR005288">
    <property type="entry name" value="NadB"/>
</dbReference>
<evidence type="ECO:0000313" key="1">
    <source>
        <dbReference type="EMBL" id="MFC0529365.1"/>
    </source>
</evidence>
<evidence type="ECO:0000313" key="2">
    <source>
        <dbReference type="Proteomes" id="UP001589867"/>
    </source>
</evidence>
<keyword evidence="2" id="KW-1185">Reference proteome</keyword>
<comment type="caution">
    <text evidence="1">The sequence shown here is derived from an EMBL/GenBank/DDBJ whole genome shotgun (WGS) entry which is preliminary data.</text>
</comment>
<dbReference type="Pfam" id="PF12831">
    <property type="entry name" value="FAD_oxidored"/>
    <property type="match status" value="1"/>
</dbReference>
<keyword evidence="1" id="KW-0560">Oxidoreductase</keyword>
<dbReference type="InterPro" id="IPR036188">
    <property type="entry name" value="FAD/NAD-bd_sf"/>
</dbReference>
<dbReference type="EC" id="1.-.-.-" evidence="1"/>
<dbReference type="PANTHER" id="PTHR42716:SF1">
    <property type="entry name" value="SLL0471 PROTEIN"/>
    <property type="match status" value="1"/>
</dbReference>
<dbReference type="SUPFAM" id="SSF51905">
    <property type="entry name" value="FAD/NAD(P)-binding domain"/>
    <property type="match status" value="1"/>
</dbReference>
<dbReference type="PANTHER" id="PTHR42716">
    <property type="entry name" value="L-ASPARTATE OXIDASE"/>
    <property type="match status" value="1"/>
</dbReference>
<sequence length="534" mass="58653">MNETSADVLVVGGGLGGVAAALAVLRAGRSVVLSEEYDWLGGQLTSQAVPPDEHSWVESFGVTASYQALRDGIRAYYRAHYPLTARSRAWTDLNPGAGWVSRLCHEPRVAVAVIDEMLAPFRGSGRLQVLQPFRPVAAQTDGDRVTAVTLAHRDGDDRVTVTARYVLDATETGELLPLTGTEYVTGFESREETGEPSAPAQAQPLNMQAVSVCFAIDHVDGDHTIDKPTSYSTWRDYQPDFWGDRLLSWRSPNPRTLEIVERAFAPNPDDDPLSVDADQRRNAGDGNLWTFRRIAARRNFVDGAYESDVSLVNWPMIDYFEGPVFDVPDAEVHLAAARELSRSVLFWLQTEAPRPDGGTGFPGLRLRGDVTGSPDGLAQAPYIRESRRIRAEYTIAEQDLSLAVRGKAGAVRYPDTVGVGMYRIDLHPSTGGDNYIDVGSCPFEIPLGALIPRRMENLLPANKNIGTTHITNGCYRLHPVEWNIGEAAGALAAFCLDRAATPRATRDNPHLLTDFQDRLARDGVELRWPEVVGY</sequence>